<dbReference type="InterPro" id="IPR002018">
    <property type="entry name" value="CarbesteraseB"/>
</dbReference>
<feature type="chain" id="PRO_5044980266" description="Carboxylic ester hydrolase" evidence="3">
    <location>
        <begin position="23"/>
        <end position="537"/>
    </location>
</feature>
<keyword evidence="2 3" id="KW-0378">Hydrolase</keyword>
<dbReference type="PANTHER" id="PTHR43918">
    <property type="entry name" value="ACETYLCHOLINESTERASE"/>
    <property type="match status" value="1"/>
</dbReference>
<dbReference type="PANTHER" id="PTHR43918:SF4">
    <property type="entry name" value="CARBOXYLIC ESTER HYDROLASE"/>
    <property type="match status" value="1"/>
</dbReference>
<feature type="domain" description="Carboxylesterase type B" evidence="4">
    <location>
        <begin position="48"/>
        <end position="505"/>
    </location>
</feature>
<gene>
    <name evidence="5" type="ORF">GCM10009850_033260</name>
</gene>
<dbReference type="Gene3D" id="3.40.50.1820">
    <property type="entry name" value="alpha/beta hydrolase"/>
    <property type="match status" value="1"/>
</dbReference>
<dbReference type="Proteomes" id="UP001499843">
    <property type="component" value="Unassembled WGS sequence"/>
</dbReference>
<dbReference type="InterPro" id="IPR050654">
    <property type="entry name" value="AChE-related_enzymes"/>
</dbReference>
<protein>
    <recommendedName>
        <fullName evidence="3">Carboxylic ester hydrolase</fullName>
        <ecNumber evidence="3">3.1.1.-</ecNumber>
    </recommendedName>
</protein>
<evidence type="ECO:0000256" key="3">
    <source>
        <dbReference type="RuleBase" id="RU361235"/>
    </source>
</evidence>
<evidence type="ECO:0000256" key="1">
    <source>
        <dbReference type="ARBA" id="ARBA00005964"/>
    </source>
</evidence>
<reference evidence="6" key="1">
    <citation type="journal article" date="2019" name="Int. J. Syst. Evol. Microbiol.">
        <title>The Global Catalogue of Microorganisms (GCM) 10K type strain sequencing project: providing services to taxonomists for standard genome sequencing and annotation.</title>
        <authorList>
            <consortium name="The Broad Institute Genomics Platform"/>
            <consortium name="The Broad Institute Genome Sequencing Center for Infectious Disease"/>
            <person name="Wu L."/>
            <person name="Ma J."/>
        </authorList>
    </citation>
    <scope>NUCLEOTIDE SEQUENCE [LARGE SCALE GENOMIC DNA]</scope>
    <source>
        <strain evidence="6">JCM 16114</strain>
    </source>
</reference>
<dbReference type="EC" id="3.1.1.-" evidence="3"/>
<name>A0ABP5P888_9ACTN</name>
<dbReference type="InterPro" id="IPR029058">
    <property type="entry name" value="AB_hydrolase_fold"/>
</dbReference>
<dbReference type="SUPFAM" id="SSF53474">
    <property type="entry name" value="alpha/beta-Hydrolases"/>
    <property type="match status" value="1"/>
</dbReference>
<dbReference type="RefSeq" id="WP_344475446.1">
    <property type="nucleotide sequence ID" value="NZ_BAAAQX010000007.1"/>
</dbReference>
<dbReference type="PROSITE" id="PS00122">
    <property type="entry name" value="CARBOXYLESTERASE_B_1"/>
    <property type="match status" value="1"/>
</dbReference>
<keyword evidence="3" id="KW-0732">Signal</keyword>
<dbReference type="Pfam" id="PF00135">
    <property type="entry name" value="COesterase"/>
    <property type="match status" value="1"/>
</dbReference>
<organism evidence="5 6">
    <name type="scientific">Nonomuraea monospora</name>
    <dbReference type="NCBI Taxonomy" id="568818"/>
    <lineage>
        <taxon>Bacteria</taxon>
        <taxon>Bacillati</taxon>
        <taxon>Actinomycetota</taxon>
        <taxon>Actinomycetes</taxon>
        <taxon>Streptosporangiales</taxon>
        <taxon>Streptosporangiaceae</taxon>
        <taxon>Nonomuraea</taxon>
    </lineage>
</organism>
<proteinExistence type="inferred from homology"/>
<evidence type="ECO:0000313" key="6">
    <source>
        <dbReference type="Proteomes" id="UP001499843"/>
    </source>
</evidence>
<dbReference type="InterPro" id="IPR019826">
    <property type="entry name" value="Carboxylesterase_B_AS"/>
</dbReference>
<evidence type="ECO:0000313" key="5">
    <source>
        <dbReference type="EMBL" id="GAA2207868.1"/>
    </source>
</evidence>
<keyword evidence="6" id="KW-1185">Reference proteome</keyword>
<comment type="caution">
    <text evidence="5">The sequence shown here is derived from an EMBL/GenBank/DDBJ whole genome shotgun (WGS) entry which is preliminary data.</text>
</comment>
<dbReference type="EMBL" id="BAAAQX010000007">
    <property type="protein sequence ID" value="GAA2207868.1"/>
    <property type="molecule type" value="Genomic_DNA"/>
</dbReference>
<dbReference type="InterPro" id="IPR019819">
    <property type="entry name" value="Carboxylesterase_B_CS"/>
</dbReference>
<evidence type="ECO:0000256" key="2">
    <source>
        <dbReference type="ARBA" id="ARBA00022801"/>
    </source>
</evidence>
<feature type="signal peptide" evidence="3">
    <location>
        <begin position="1"/>
        <end position="22"/>
    </location>
</feature>
<evidence type="ECO:0000259" key="4">
    <source>
        <dbReference type="Pfam" id="PF00135"/>
    </source>
</evidence>
<dbReference type="PROSITE" id="PS00941">
    <property type="entry name" value="CARBOXYLESTERASE_B_2"/>
    <property type="match status" value="1"/>
</dbReference>
<comment type="similarity">
    <text evidence="1 3">Belongs to the type-B carboxylesterase/lipase family.</text>
</comment>
<accession>A0ABP5P888</accession>
<sequence>MVTVIALATALLLTGTPTASPAASSAFSPGVSFAEPGVGPAAVQHRDRPVARTESGLVRGARADGVDRFLALPYAAPPVGDLRWRAPQPAPAWTGVRAADAWGNRCPAAASGNGPRSETEDCLYLNVFRPEGARPGQRLPVLFWIHGGGLLNGSANQHDGTLIAQLEDVVVVSVNYRLGVLGYLAHPALTAEAGQSGNYGLLDQQAALRWVRRNIAAFGGDPRQVTIDGESAGGFSVCAHLTAPGSAGLYVRGIIQSGSCVSRPVDEGERTGGGIAVAHGCPDPAAAAACLRALPVGRLVDGPQYTSFTHGVPALPESPDAAVRAGRFQRVPLMIGSTRDEGRTFMQGNRGWTREQYEEWVRTLFADRAAAVLARYPWPDTSDQFTSAYLTGAIVTDSGLFAGIGGCPTLRFVQDLSAHTTVYGYRFDHRTGPGLSPQPAGYVWGAGHAAELAYLWPSFDNGIPIAPTFDAGERRLARDMVHYWGAFTRTGHPYAKSSARWPAFGGSLLSLRAAGRSTPVPVGTMAAEHNCDLWQNG</sequence>